<sequence length="238" mass="28278">MKEKMPGKDKYKKKIARGKNMTGRRPKDDVTEEGNTDQQKLSYTVQIAKEEVSRKWITRETLQLDIKDVDRKGKGDEVMKNPRDTMEKEIWIWWGNKFGEKKPPQTWVEFKEEVVKNFMSAEQKEMPELLQDVGESMKDWLERVEKVGNKRGISQKEIKKCMCRGWSNMKMRRLMMKDELLKRDMEEFKQEVIRMDRETKRDKTTQGKRDSRGSGKSIKCFKCEKEGHIAKNCTEVVK</sequence>
<reference evidence="4 5" key="1">
    <citation type="journal article" date="2014" name="Genome Announc.">
        <title>Genome Sequence of the Microsporidian Species Nematocida sp1 Strain ERTm6 (ATCC PRA-372).</title>
        <authorList>
            <person name="Bakowski M.A."/>
            <person name="Priest M."/>
            <person name="Young S."/>
            <person name="Cuomo C.A."/>
            <person name="Troemel E.R."/>
        </authorList>
    </citation>
    <scope>NUCLEOTIDE SEQUENCE [LARGE SCALE GENOMIC DNA]</scope>
    <source>
        <strain evidence="4 5">ERTm6</strain>
    </source>
</reference>
<evidence type="ECO:0000259" key="3">
    <source>
        <dbReference type="PROSITE" id="PS50158"/>
    </source>
</evidence>
<organism evidence="4 5">
    <name type="scientific">Nematocida ausubeli (strain ATCC PRA-371 / ERTm2)</name>
    <name type="common">Nematode killer fungus</name>
    <dbReference type="NCBI Taxonomy" id="1913371"/>
    <lineage>
        <taxon>Eukaryota</taxon>
        <taxon>Fungi</taxon>
        <taxon>Fungi incertae sedis</taxon>
        <taxon>Microsporidia</taxon>
        <taxon>Nematocida</taxon>
    </lineage>
</organism>
<feature type="region of interest" description="Disordered" evidence="2">
    <location>
        <begin position="192"/>
        <end position="216"/>
    </location>
</feature>
<name>A0A086IZ20_NEMA1</name>
<evidence type="ECO:0000256" key="2">
    <source>
        <dbReference type="SAM" id="MobiDB-lite"/>
    </source>
</evidence>
<dbReference type="Pfam" id="PF00098">
    <property type="entry name" value="zf-CCHC"/>
    <property type="match status" value="1"/>
</dbReference>
<dbReference type="GO" id="GO:0008270">
    <property type="term" value="F:zinc ion binding"/>
    <property type="evidence" value="ECO:0007669"/>
    <property type="project" value="UniProtKB-KW"/>
</dbReference>
<evidence type="ECO:0000256" key="1">
    <source>
        <dbReference type="PROSITE-ProRule" id="PRU00047"/>
    </source>
</evidence>
<feature type="region of interest" description="Disordered" evidence="2">
    <location>
        <begin position="1"/>
        <end position="38"/>
    </location>
</feature>
<dbReference type="SUPFAM" id="SSF57756">
    <property type="entry name" value="Retrovirus zinc finger-like domains"/>
    <property type="match status" value="1"/>
</dbReference>
<keyword evidence="1" id="KW-0863">Zinc-finger</keyword>
<evidence type="ECO:0000313" key="5">
    <source>
        <dbReference type="Proteomes" id="UP000054524"/>
    </source>
</evidence>
<dbReference type="SMART" id="SM00343">
    <property type="entry name" value="ZnF_C2HC"/>
    <property type="match status" value="1"/>
</dbReference>
<dbReference type="GeneID" id="77677433"/>
<dbReference type="GO" id="GO:0003676">
    <property type="term" value="F:nucleic acid binding"/>
    <property type="evidence" value="ECO:0007669"/>
    <property type="project" value="InterPro"/>
</dbReference>
<dbReference type="InterPro" id="IPR036875">
    <property type="entry name" value="Znf_CCHC_sf"/>
</dbReference>
<dbReference type="RefSeq" id="XP_052903693.1">
    <property type="nucleotide sequence ID" value="XM_053050064.1"/>
</dbReference>
<keyword evidence="5" id="KW-1185">Reference proteome</keyword>
<comment type="caution">
    <text evidence="4">The sequence shown here is derived from an EMBL/GenBank/DDBJ whole genome shotgun (WGS) entry which is preliminary data.</text>
</comment>
<feature type="domain" description="CCHC-type" evidence="3">
    <location>
        <begin position="219"/>
        <end position="235"/>
    </location>
</feature>
<proteinExistence type="predicted"/>
<feature type="compositionally biased region" description="Basic and acidic residues" evidence="2">
    <location>
        <begin position="192"/>
        <end position="213"/>
    </location>
</feature>
<dbReference type="HOGENOM" id="CLU_1166111_0_0_1"/>
<dbReference type="OrthoDB" id="3341596at2759"/>
<keyword evidence="1" id="KW-0862">Zinc</keyword>
<dbReference type="Gene3D" id="4.10.60.10">
    <property type="entry name" value="Zinc finger, CCHC-type"/>
    <property type="match status" value="1"/>
</dbReference>
<keyword evidence="1" id="KW-0479">Metal-binding</keyword>
<evidence type="ECO:0000313" key="4">
    <source>
        <dbReference type="EMBL" id="KFG25138.1"/>
    </source>
</evidence>
<dbReference type="InterPro" id="IPR001878">
    <property type="entry name" value="Znf_CCHC"/>
</dbReference>
<accession>A0A086IZ20</accession>
<gene>
    <name evidence="4" type="ORF">NESG_02460</name>
</gene>
<dbReference type="EMBL" id="AKIJ01000007">
    <property type="protein sequence ID" value="KFG25138.1"/>
    <property type="molecule type" value="Genomic_DNA"/>
</dbReference>
<protein>
    <recommendedName>
        <fullName evidence="3">CCHC-type domain-containing protein</fullName>
    </recommendedName>
</protein>
<dbReference type="AlphaFoldDB" id="A0A086IZ20"/>
<dbReference type="PROSITE" id="PS50158">
    <property type="entry name" value="ZF_CCHC"/>
    <property type="match status" value="1"/>
</dbReference>
<dbReference type="Proteomes" id="UP000054524">
    <property type="component" value="Unassembled WGS sequence"/>
</dbReference>